<evidence type="ECO:0000256" key="4">
    <source>
        <dbReference type="ARBA" id="ARBA00022519"/>
    </source>
</evidence>
<dbReference type="Pfam" id="PF00892">
    <property type="entry name" value="EamA"/>
    <property type="match status" value="1"/>
</dbReference>
<keyword evidence="6 11" id="KW-0812">Transmembrane</keyword>
<evidence type="ECO:0000259" key="12">
    <source>
        <dbReference type="Pfam" id="PF00892"/>
    </source>
</evidence>
<evidence type="ECO:0000313" key="13">
    <source>
        <dbReference type="EMBL" id="QDO95921.1"/>
    </source>
</evidence>
<dbReference type="SUPFAM" id="SSF103481">
    <property type="entry name" value="Multidrug resistance efflux transporter EmrE"/>
    <property type="match status" value="1"/>
</dbReference>
<feature type="transmembrane region" description="Helical" evidence="11">
    <location>
        <begin position="38"/>
        <end position="58"/>
    </location>
</feature>
<evidence type="ECO:0000256" key="7">
    <source>
        <dbReference type="ARBA" id="ARBA00022985"/>
    </source>
</evidence>
<keyword evidence="4" id="KW-0997">Cell inner membrane</keyword>
<dbReference type="EMBL" id="CP041636">
    <property type="protein sequence ID" value="QDO95921.1"/>
    <property type="molecule type" value="Genomic_DNA"/>
</dbReference>
<organism evidence="13 14">
    <name type="scientific">Ferrovibrio terrae</name>
    <dbReference type="NCBI Taxonomy" id="2594003"/>
    <lineage>
        <taxon>Bacteria</taxon>
        <taxon>Pseudomonadati</taxon>
        <taxon>Pseudomonadota</taxon>
        <taxon>Alphaproteobacteria</taxon>
        <taxon>Rhodospirillales</taxon>
        <taxon>Rhodospirillaceae</taxon>
        <taxon>Ferrovibrio</taxon>
    </lineage>
</organism>
<evidence type="ECO:0000256" key="3">
    <source>
        <dbReference type="ARBA" id="ARBA00022516"/>
    </source>
</evidence>
<reference evidence="13 14" key="1">
    <citation type="submission" date="2019-07" db="EMBL/GenBank/DDBJ databases">
        <title>Genome sequencing for Ferrovibrio sp. K5.</title>
        <authorList>
            <person name="Park S.-J."/>
        </authorList>
    </citation>
    <scope>NUCLEOTIDE SEQUENCE [LARGE SCALE GENOMIC DNA]</scope>
    <source>
        <strain evidence="13 14">K5</strain>
    </source>
</reference>
<evidence type="ECO:0000256" key="1">
    <source>
        <dbReference type="ARBA" id="ARBA00004651"/>
    </source>
</evidence>
<keyword evidence="5" id="KW-0441">Lipid A biosynthesis</keyword>
<dbReference type="Proteomes" id="UP000317496">
    <property type="component" value="Chromosome"/>
</dbReference>
<evidence type="ECO:0000256" key="11">
    <source>
        <dbReference type="SAM" id="Phobius"/>
    </source>
</evidence>
<sequence>MIWFYVALGVGVLLGVGGQMLLKSGAGGETLLQQFLAPQSIIGLALYFAAALCYMYALRKIPVSIAFPSVSLSYVLVALLGFWLYGEPITMSKLAGIGLVCCGVFLITRAA</sequence>
<dbReference type="Gene3D" id="1.10.3730.20">
    <property type="match status" value="1"/>
</dbReference>
<dbReference type="OrthoDB" id="583124at2"/>
<keyword evidence="9" id="KW-0443">Lipid metabolism</keyword>
<keyword evidence="10 11" id="KW-0472">Membrane</keyword>
<evidence type="ECO:0000256" key="5">
    <source>
        <dbReference type="ARBA" id="ARBA00022556"/>
    </source>
</evidence>
<dbReference type="RefSeq" id="WP_144066902.1">
    <property type="nucleotide sequence ID" value="NZ_CP041636.1"/>
</dbReference>
<dbReference type="GO" id="GO:0009103">
    <property type="term" value="P:lipopolysaccharide biosynthetic process"/>
    <property type="evidence" value="ECO:0007669"/>
    <property type="project" value="UniProtKB-KW"/>
</dbReference>
<feature type="domain" description="EamA" evidence="12">
    <location>
        <begin position="37"/>
        <end position="108"/>
    </location>
</feature>
<dbReference type="PANTHER" id="PTHR30561:SF9">
    <property type="entry name" value="4-AMINO-4-DEOXY-L-ARABINOSE-PHOSPHOUNDECAPRENOL FLIPPASE SUBUNIT ARNF-RELATED"/>
    <property type="match status" value="1"/>
</dbReference>
<keyword evidence="7" id="KW-0448">Lipopolysaccharide biosynthesis</keyword>
<feature type="transmembrane region" description="Helical" evidence="11">
    <location>
        <begin position="91"/>
        <end position="108"/>
    </location>
</feature>
<dbReference type="KEGG" id="fer:FNB15_00875"/>
<dbReference type="InterPro" id="IPR037185">
    <property type="entry name" value="EmrE-like"/>
</dbReference>
<dbReference type="InterPro" id="IPR000390">
    <property type="entry name" value="Small_drug/metabolite_transptr"/>
</dbReference>
<keyword evidence="14" id="KW-1185">Reference proteome</keyword>
<dbReference type="InterPro" id="IPR000620">
    <property type="entry name" value="EamA_dom"/>
</dbReference>
<dbReference type="GO" id="GO:0005886">
    <property type="term" value="C:plasma membrane"/>
    <property type="evidence" value="ECO:0007669"/>
    <property type="project" value="UniProtKB-SubCell"/>
</dbReference>
<name>A0A516GWK5_9PROT</name>
<dbReference type="GO" id="GO:0009245">
    <property type="term" value="P:lipid A biosynthetic process"/>
    <property type="evidence" value="ECO:0007669"/>
    <property type="project" value="UniProtKB-KW"/>
</dbReference>
<evidence type="ECO:0000256" key="10">
    <source>
        <dbReference type="ARBA" id="ARBA00023136"/>
    </source>
</evidence>
<gene>
    <name evidence="13" type="ORF">FNB15_00875</name>
</gene>
<keyword evidence="8 11" id="KW-1133">Transmembrane helix</keyword>
<dbReference type="AlphaFoldDB" id="A0A516GWK5"/>
<proteinExistence type="predicted"/>
<keyword evidence="3" id="KW-0444">Lipid biosynthesis</keyword>
<evidence type="ECO:0000256" key="9">
    <source>
        <dbReference type="ARBA" id="ARBA00023098"/>
    </source>
</evidence>
<evidence type="ECO:0000256" key="2">
    <source>
        <dbReference type="ARBA" id="ARBA00022475"/>
    </source>
</evidence>
<feature type="transmembrane region" description="Helical" evidence="11">
    <location>
        <begin position="65"/>
        <end position="85"/>
    </location>
</feature>
<evidence type="ECO:0000256" key="8">
    <source>
        <dbReference type="ARBA" id="ARBA00022989"/>
    </source>
</evidence>
<keyword evidence="2" id="KW-1003">Cell membrane</keyword>
<accession>A0A516GWK5</accession>
<protein>
    <submittedName>
        <fullName evidence="13">EamA family transporter</fullName>
    </submittedName>
</protein>
<dbReference type="PANTHER" id="PTHR30561">
    <property type="entry name" value="SMR FAMILY PROTON-DEPENDENT DRUG EFFLUX TRANSPORTER SUGE"/>
    <property type="match status" value="1"/>
</dbReference>
<dbReference type="GO" id="GO:0022857">
    <property type="term" value="F:transmembrane transporter activity"/>
    <property type="evidence" value="ECO:0007669"/>
    <property type="project" value="InterPro"/>
</dbReference>
<evidence type="ECO:0000313" key="14">
    <source>
        <dbReference type="Proteomes" id="UP000317496"/>
    </source>
</evidence>
<comment type="subcellular location">
    <subcellularLocation>
        <location evidence="1">Cell membrane</location>
        <topology evidence="1">Multi-pass membrane protein</topology>
    </subcellularLocation>
</comment>
<evidence type="ECO:0000256" key="6">
    <source>
        <dbReference type="ARBA" id="ARBA00022692"/>
    </source>
</evidence>